<name>A0AAV1A272_VICFA</name>
<protein>
    <submittedName>
        <fullName evidence="1">Uncharacterized protein</fullName>
    </submittedName>
</protein>
<dbReference type="PANTHER" id="PTHR33237">
    <property type="entry name" value="F2P16.13 PROTEIN-RELATED"/>
    <property type="match status" value="1"/>
</dbReference>
<evidence type="ECO:0000313" key="2">
    <source>
        <dbReference type="Proteomes" id="UP001157006"/>
    </source>
</evidence>
<evidence type="ECO:0000313" key="1">
    <source>
        <dbReference type="EMBL" id="CAI8604087.1"/>
    </source>
</evidence>
<dbReference type="AlphaFoldDB" id="A0AAV1A272"/>
<organism evidence="1 2">
    <name type="scientific">Vicia faba</name>
    <name type="common">Broad bean</name>
    <name type="synonym">Faba vulgaris</name>
    <dbReference type="NCBI Taxonomy" id="3906"/>
    <lineage>
        <taxon>Eukaryota</taxon>
        <taxon>Viridiplantae</taxon>
        <taxon>Streptophyta</taxon>
        <taxon>Embryophyta</taxon>
        <taxon>Tracheophyta</taxon>
        <taxon>Spermatophyta</taxon>
        <taxon>Magnoliopsida</taxon>
        <taxon>eudicotyledons</taxon>
        <taxon>Gunneridae</taxon>
        <taxon>Pentapetalae</taxon>
        <taxon>rosids</taxon>
        <taxon>fabids</taxon>
        <taxon>Fabales</taxon>
        <taxon>Fabaceae</taxon>
        <taxon>Papilionoideae</taxon>
        <taxon>50 kb inversion clade</taxon>
        <taxon>NPAAA clade</taxon>
        <taxon>Hologalegina</taxon>
        <taxon>IRL clade</taxon>
        <taxon>Fabeae</taxon>
        <taxon>Vicia</taxon>
    </lineage>
</organism>
<keyword evidence="2" id="KW-1185">Reference proteome</keyword>
<reference evidence="1 2" key="1">
    <citation type="submission" date="2023-01" db="EMBL/GenBank/DDBJ databases">
        <authorList>
            <person name="Kreplak J."/>
        </authorList>
    </citation>
    <scope>NUCLEOTIDE SEQUENCE [LARGE SCALE GENOMIC DNA]</scope>
</reference>
<accession>A0AAV1A272</accession>
<gene>
    <name evidence="1" type="ORF">VFH_III116240</name>
</gene>
<dbReference type="EMBL" id="OX451738">
    <property type="protein sequence ID" value="CAI8604087.1"/>
    <property type="molecule type" value="Genomic_DNA"/>
</dbReference>
<dbReference type="Proteomes" id="UP001157006">
    <property type="component" value="Chromosome 3"/>
</dbReference>
<sequence>MNSLRRIRNGLETTPSVSLHITCLCPNHGWGATSNHYNQYLSNQIVIPMSSLIDTSNKIINKICKAIIGFNEKQQKELSTSSKNIIKKFYKVIHNHLMKMKKQEDDKCLWKKTILMGEKCQPLEFPGAIFYDNEGNQLSEPPKIQRSSLLIN</sequence>
<dbReference type="PANTHER" id="PTHR33237:SF47">
    <property type="entry name" value="TRANSMEMBRANE PROTEIN"/>
    <property type="match status" value="1"/>
</dbReference>
<proteinExistence type="predicted"/>